<evidence type="ECO:0000313" key="5">
    <source>
        <dbReference type="Proteomes" id="UP000749471"/>
    </source>
</evidence>
<keyword evidence="5" id="KW-1185">Reference proteome</keyword>
<dbReference type="PANTHER" id="PTHR30185">
    <property type="entry name" value="CRYPTIC BETA-GLUCOSIDE BGL OPERON ANTITERMINATOR"/>
    <property type="match status" value="1"/>
</dbReference>
<keyword evidence="2" id="KW-0804">Transcription</keyword>
<dbReference type="InterPro" id="IPR050661">
    <property type="entry name" value="BglG_antiterminators"/>
</dbReference>
<proteinExistence type="predicted"/>
<protein>
    <submittedName>
        <fullName evidence="4">PRD domain-containing protein</fullName>
    </submittedName>
</protein>
<reference evidence="4 5" key="1">
    <citation type="submission" date="2021-06" db="EMBL/GenBank/DDBJ databases">
        <authorList>
            <person name="Sun Q."/>
            <person name="Li D."/>
        </authorList>
    </citation>
    <scope>NUCLEOTIDE SEQUENCE [LARGE SCALE GENOMIC DNA]</scope>
    <source>
        <strain evidence="4 5">MSJ-40</strain>
    </source>
</reference>
<organism evidence="4 5">
    <name type="scientific">Tissierella simiarum</name>
    <dbReference type="NCBI Taxonomy" id="2841534"/>
    <lineage>
        <taxon>Bacteria</taxon>
        <taxon>Bacillati</taxon>
        <taxon>Bacillota</taxon>
        <taxon>Tissierellia</taxon>
        <taxon>Tissierellales</taxon>
        <taxon>Tissierellaceae</taxon>
        <taxon>Tissierella</taxon>
    </lineage>
</organism>
<evidence type="ECO:0000313" key="4">
    <source>
        <dbReference type="EMBL" id="MBU5438018.1"/>
    </source>
</evidence>
<dbReference type="EMBL" id="JAHLPM010000006">
    <property type="protein sequence ID" value="MBU5438018.1"/>
    <property type="molecule type" value="Genomic_DNA"/>
</dbReference>
<dbReference type="Pfam" id="PF00874">
    <property type="entry name" value="PRD"/>
    <property type="match status" value="1"/>
</dbReference>
<dbReference type="InterPro" id="IPR011608">
    <property type="entry name" value="PRD"/>
</dbReference>
<dbReference type="Proteomes" id="UP000749471">
    <property type="component" value="Unassembled WGS sequence"/>
</dbReference>
<gene>
    <name evidence="4" type="ORF">KQI42_08365</name>
</gene>
<evidence type="ECO:0000256" key="2">
    <source>
        <dbReference type="ARBA" id="ARBA00023163"/>
    </source>
</evidence>
<dbReference type="PANTHER" id="PTHR30185:SF18">
    <property type="entry name" value="TRANSCRIPTIONAL REGULATOR MTLR"/>
    <property type="match status" value="1"/>
</dbReference>
<keyword evidence="1" id="KW-0805">Transcription regulation</keyword>
<accession>A0ABS6E523</accession>
<feature type="domain" description="PRD" evidence="3">
    <location>
        <begin position="17"/>
        <end position="122"/>
    </location>
</feature>
<evidence type="ECO:0000259" key="3">
    <source>
        <dbReference type="PROSITE" id="PS51372"/>
    </source>
</evidence>
<comment type="caution">
    <text evidence="4">The sequence shown here is derived from an EMBL/GenBank/DDBJ whole genome shotgun (WGS) entry which is preliminary data.</text>
</comment>
<dbReference type="RefSeq" id="WP_216518752.1">
    <property type="nucleotide sequence ID" value="NZ_JAHLPM010000006.1"/>
</dbReference>
<evidence type="ECO:0000256" key="1">
    <source>
        <dbReference type="ARBA" id="ARBA00023015"/>
    </source>
</evidence>
<name>A0ABS6E523_9FIRM</name>
<sequence length="122" mass="13911">MDNTLKERLIILRQAGQIDNKIIDIVTEFMKMVENELNIKLNEENASMLVTHMAMTLSRIRKGEEIAPLDDSSLEELKSLAIYKRVQSLIVKIDEELQIGIPQSEFGYIALHLCNLGNIDKV</sequence>
<dbReference type="PROSITE" id="PS51372">
    <property type="entry name" value="PRD_2"/>
    <property type="match status" value="1"/>
</dbReference>